<dbReference type="InterPro" id="IPR027417">
    <property type="entry name" value="P-loop_NTPase"/>
</dbReference>
<sequence>MQEYDEFFDELKLLPQQCNVRKLNDVIKRAKRLKIHALLMEQLVKKLFIEKAKLSYAKAWNKVNPEMMKLLDEFIVDDIPRMVSAVQSKNKKVDVPQALAETFKKLLDKV</sequence>
<protein>
    <submittedName>
        <fullName evidence="2">DUF4158 domain-containing protein</fullName>
    </submittedName>
</protein>
<dbReference type="WBParaSite" id="ALUE_0001955701-mRNA-1">
    <property type="protein sequence ID" value="ALUE_0001955701-mRNA-1"/>
    <property type="gene ID" value="ALUE_0001955701"/>
</dbReference>
<reference evidence="2" key="1">
    <citation type="submission" date="2017-02" db="UniProtKB">
        <authorList>
            <consortium name="WormBaseParasite"/>
        </authorList>
    </citation>
    <scope>IDENTIFICATION</scope>
</reference>
<proteinExistence type="predicted"/>
<organism evidence="1 2">
    <name type="scientific">Ascaris lumbricoides</name>
    <name type="common">Giant roundworm</name>
    <dbReference type="NCBI Taxonomy" id="6252"/>
    <lineage>
        <taxon>Eukaryota</taxon>
        <taxon>Metazoa</taxon>
        <taxon>Ecdysozoa</taxon>
        <taxon>Nematoda</taxon>
        <taxon>Chromadorea</taxon>
        <taxon>Rhabditida</taxon>
        <taxon>Spirurina</taxon>
        <taxon>Ascaridomorpha</taxon>
        <taxon>Ascaridoidea</taxon>
        <taxon>Ascarididae</taxon>
        <taxon>Ascaris</taxon>
    </lineage>
</organism>
<dbReference type="Gene3D" id="1.10.268.20">
    <property type="match status" value="1"/>
</dbReference>
<dbReference type="Proteomes" id="UP000036681">
    <property type="component" value="Unplaced"/>
</dbReference>
<accession>A0A0M3ILC9</accession>
<name>A0A0M3ILC9_ASCLU</name>
<dbReference type="Gene3D" id="3.40.50.300">
    <property type="entry name" value="P-loop containing nucleotide triphosphate hydrolases"/>
    <property type="match status" value="1"/>
</dbReference>
<dbReference type="AlphaFoldDB" id="A0A0M3ILC9"/>
<evidence type="ECO:0000313" key="1">
    <source>
        <dbReference type="Proteomes" id="UP000036681"/>
    </source>
</evidence>
<keyword evidence="1" id="KW-1185">Reference proteome</keyword>
<evidence type="ECO:0000313" key="2">
    <source>
        <dbReference type="WBParaSite" id="ALUE_0001955701-mRNA-1"/>
    </source>
</evidence>